<evidence type="ECO:0000313" key="7">
    <source>
        <dbReference type="Proteomes" id="UP001652581"/>
    </source>
</evidence>
<keyword evidence="3" id="KW-0732">Signal</keyword>
<reference evidence="8" key="1">
    <citation type="submission" date="2025-08" db="UniProtKB">
        <authorList>
            <consortium name="RefSeq"/>
        </authorList>
    </citation>
    <scope>IDENTIFICATION</scope>
</reference>
<evidence type="ECO:0000256" key="4">
    <source>
        <dbReference type="ARBA" id="ARBA00022989"/>
    </source>
</evidence>
<sequence length="255" mass="28313">MPPLPGASPQAVLTPSAPTPPTQFTLYTNPLFLSWLIPALLLLLLLLWFICRLCCKKTVKEPPPTQERAKEPEETCPMQTCPTVIVPCGCQGGRMERMEGKLDHLCDFVQRCSQAPVMWRPPRAVTVKMPSCVGACDNGEKPDCSSCQPWNLIQWQIILLNPFCGLGARLRASHVFTALILPVTGRCISVALMKPHCGQLPCGPKICVQPSRERFPIKNFCSRCQHPLSMCPRLPSRMLPLIHPPAPSHPIVLRK</sequence>
<keyword evidence="4 6" id="KW-1133">Transmembrane helix</keyword>
<evidence type="ECO:0000256" key="5">
    <source>
        <dbReference type="ARBA" id="ARBA00023136"/>
    </source>
</evidence>
<keyword evidence="2 6" id="KW-0812">Transmembrane</keyword>
<evidence type="ECO:0000313" key="8">
    <source>
        <dbReference type="RefSeq" id="XP_072828418.1"/>
    </source>
</evidence>
<evidence type="ECO:0000256" key="3">
    <source>
        <dbReference type="ARBA" id="ARBA00022729"/>
    </source>
</evidence>
<evidence type="ECO:0000256" key="2">
    <source>
        <dbReference type="ARBA" id="ARBA00022692"/>
    </source>
</evidence>
<dbReference type="Proteomes" id="UP001652581">
    <property type="component" value="Chromosome 11"/>
</dbReference>
<proteinExistence type="predicted"/>
<protein>
    <submittedName>
        <fullName evidence="8">Uncharacterized protein isoform X1</fullName>
    </submittedName>
</protein>
<accession>A0ABM5E5J4</accession>
<name>A0ABM5E5J4_VICPA</name>
<organism evidence="7 8">
    <name type="scientific">Vicugna pacos</name>
    <name type="common">Alpaca</name>
    <name type="synonym">Lama pacos</name>
    <dbReference type="NCBI Taxonomy" id="30538"/>
    <lineage>
        <taxon>Eukaryota</taxon>
        <taxon>Metazoa</taxon>
        <taxon>Chordata</taxon>
        <taxon>Craniata</taxon>
        <taxon>Vertebrata</taxon>
        <taxon>Euteleostomi</taxon>
        <taxon>Mammalia</taxon>
        <taxon>Eutheria</taxon>
        <taxon>Laurasiatheria</taxon>
        <taxon>Artiodactyla</taxon>
        <taxon>Tylopoda</taxon>
        <taxon>Camelidae</taxon>
        <taxon>Vicugna</taxon>
    </lineage>
</organism>
<dbReference type="RefSeq" id="XP_072828418.1">
    <property type="nucleotide sequence ID" value="XM_072972317.1"/>
</dbReference>
<keyword evidence="7" id="KW-1185">Reference proteome</keyword>
<dbReference type="PANTHER" id="PTHR16059:SF16">
    <property type="entry name" value="ANTHRAX TOXIN RECEPTOR-LIKE"/>
    <property type="match status" value="1"/>
</dbReference>
<comment type="subcellular location">
    <subcellularLocation>
        <location evidence="1">Membrane</location>
        <topology evidence="1">Single-pass membrane protein</topology>
    </subcellularLocation>
</comment>
<dbReference type="GeneID" id="107035231"/>
<gene>
    <name evidence="8" type="primary">LOC107035231</name>
</gene>
<evidence type="ECO:0000256" key="1">
    <source>
        <dbReference type="ARBA" id="ARBA00004167"/>
    </source>
</evidence>
<keyword evidence="5 6" id="KW-0472">Membrane</keyword>
<feature type="transmembrane region" description="Helical" evidence="6">
    <location>
        <begin position="32"/>
        <end position="51"/>
    </location>
</feature>
<dbReference type="PANTHER" id="PTHR16059">
    <property type="entry name" value="ANTHRAX TOXIN RECEPTOR"/>
    <property type="match status" value="1"/>
</dbReference>
<evidence type="ECO:0000256" key="6">
    <source>
        <dbReference type="SAM" id="Phobius"/>
    </source>
</evidence>